<accession>A0A9P9IIQ1</accession>
<feature type="transmembrane region" description="Helical" evidence="8">
    <location>
        <begin position="420"/>
        <end position="437"/>
    </location>
</feature>
<comment type="similarity">
    <text evidence="7">Belongs to the major facilitator superfamily. Allantoate permease family.</text>
</comment>
<gene>
    <name evidence="10" type="ORF">B0J13DRAFT_566853</name>
</gene>
<evidence type="ECO:0000256" key="5">
    <source>
        <dbReference type="ARBA" id="ARBA00023136"/>
    </source>
</evidence>
<evidence type="ECO:0000256" key="1">
    <source>
        <dbReference type="ARBA" id="ARBA00004141"/>
    </source>
</evidence>
<keyword evidence="2" id="KW-0813">Transport</keyword>
<evidence type="ECO:0000256" key="8">
    <source>
        <dbReference type="SAM" id="Phobius"/>
    </source>
</evidence>
<organism evidence="10 11">
    <name type="scientific">Dactylonectria estremocensis</name>
    <dbReference type="NCBI Taxonomy" id="1079267"/>
    <lineage>
        <taxon>Eukaryota</taxon>
        <taxon>Fungi</taxon>
        <taxon>Dikarya</taxon>
        <taxon>Ascomycota</taxon>
        <taxon>Pezizomycotina</taxon>
        <taxon>Sordariomycetes</taxon>
        <taxon>Hypocreomycetidae</taxon>
        <taxon>Hypocreales</taxon>
        <taxon>Nectriaceae</taxon>
        <taxon>Dactylonectria</taxon>
    </lineage>
</organism>
<feature type="transmembrane region" description="Helical" evidence="8">
    <location>
        <begin position="444"/>
        <end position="464"/>
    </location>
</feature>
<dbReference type="PROSITE" id="PS50850">
    <property type="entry name" value="MFS"/>
    <property type="match status" value="1"/>
</dbReference>
<dbReference type="EMBL" id="JAGMUU010000026">
    <property type="protein sequence ID" value="KAH7122026.1"/>
    <property type="molecule type" value="Genomic_DNA"/>
</dbReference>
<evidence type="ECO:0000256" key="4">
    <source>
        <dbReference type="ARBA" id="ARBA00022989"/>
    </source>
</evidence>
<feature type="transmembrane region" description="Helical" evidence="8">
    <location>
        <begin position="191"/>
        <end position="211"/>
    </location>
</feature>
<evidence type="ECO:0000313" key="11">
    <source>
        <dbReference type="Proteomes" id="UP000717696"/>
    </source>
</evidence>
<sequence>MNAAACHCMQVVSGHQSRAASHCFPVFSFPFLLFTPFACLLHVRSSLFVAHIPFDHLHSRQPFSLALHPCSCLVLVHQLLAFSQPFTSPGRTMSLADSQTKEAEVMQTSYAEGIPNNVDGAWKFLDRHRDVAAGGIPVDLNALRRKIDWHIVPLMFCCYTMQFLDKVILNYSAVMGLNQDLGLKGNQFSNVATFLFVGLLCFEVPNIYFLQMVPSGKWLGANVTLWGIATACGAAAHNYQTLLVSRIFLGIFEATIGPSLMLISSQWYTKSEQAPRFSFWYLGLGLGQIIGGAASYGFQHIGPGAALAGWRIMFVTLGVITVIIGLSTFVFLPDTPMKARWLSDAEKIALLKHVSVNQTGIESRKFRPKEIIEALSDPQLYLMVLSVVLLSVSSGVVTTYSATLIRNLGYDSKKSALMNMPSGVVSIFFTLAVGYGIRTTSNRWAWIIACIIPAIIGGALMSFLDSGNKSGVLAGIYLVNAVVAPLTIFYSWTAANFGGATKRAFAAAIVSGSFSLGNIIGPQTFQARDAPDFRPAKLAVMGTQAGCALTTFSLFCYYVWANKRRDDRSKEMEDAYLSPEVWSTMTDKENKFFRYTY</sequence>
<keyword evidence="3 8" id="KW-0812">Transmembrane</keyword>
<evidence type="ECO:0000256" key="2">
    <source>
        <dbReference type="ARBA" id="ARBA00022448"/>
    </source>
</evidence>
<feature type="transmembrane region" description="Helical" evidence="8">
    <location>
        <begin position="380"/>
        <end position="400"/>
    </location>
</feature>
<keyword evidence="11" id="KW-1185">Reference proteome</keyword>
<feature type="transmembrane region" description="Helical" evidence="8">
    <location>
        <begin position="470"/>
        <end position="492"/>
    </location>
</feature>
<feature type="transmembrane region" description="Helical" evidence="8">
    <location>
        <begin position="541"/>
        <end position="560"/>
    </location>
</feature>
<dbReference type="AlphaFoldDB" id="A0A9P9IIQ1"/>
<dbReference type="OrthoDB" id="6730379at2759"/>
<dbReference type="PANTHER" id="PTHR43791">
    <property type="entry name" value="PERMEASE-RELATED"/>
    <property type="match status" value="1"/>
</dbReference>
<dbReference type="GO" id="GO:0022857">
    <property type="term" value="F:transmembrane transporter activity"/>
    <property type="evidence" value="ECO:0007669"/>
    <property type="project" value="InterPro"/>
</dbReference>
<dbReference type="SUPFAM" id="SSF103473">
    <property type="entry name" value="MFS general substrate transporter"/>
    <property type="match status" value="1"/>
</dbReference>
<evidence type="ECO:0000313" key="10">
    <source>
        <dbReference type="EMBL" id="KAH7122026.1"/>
    </source>
</evidence>
<dbReference type="Pfam" id="PF07690">
    <property type="entry name" value="MFS_1"/>
    <property type="match status" value="1"/>
</dbReference>
<keyword evidence="4 8" id="KW-1133">Transmembrane helix</keyword>
<feature type="transmembrane region" description="Helical" evidence="8">
    <location>
        <begin position="218"/>
        <end position="237"/>
    </location>
</feature>
<dbReference type="PANTHER" id="PTHR43791:SF40">
    <property type="entry name" value="THIAMINE PATHWAY TRANSPORTER THI73"/>
    <property type="match status" value="1"/>
</dbReference>
<dbReference type="InterPro" id="IPR011701">
    <property type="entry name" value="MFS"/>
</dbReference>
<protein>
    <submittedName>
        <fullName evidence="10">Major facilitator superfamily domain-containing protein</fullName>
    </submittedName>
</protein>
<keyword evidence="6" id="KW-0325">Glycoprotein</keyword>
<feature type="transmembrane region" description="Helical" evidence="8">
    <location>
        <begin position="151"/>
        <end position="171"/>
    </location>
</feature>
<name>A0A9P9IIQ1_9HYPO</name>
<keyword evidence="5 8" id="KW-0472">Membrane</keyword>
<dbReference type="GO" id="GO:0016020">
    <property type="term" value="C:membrane"/>
    <property type="evidence" value="ECO:0007669"/>
    <property type="project" value="UniProtKB-SubCell"/>
</dbReference>
<comment type="caution">
    <text evidence="10">The sequence shown here is derived from an EMBL/GenBank/DDBJ whole genome shotgun (WGS) entry which is preliminary data.</text>
</comment>
<evidence type="ECO:0000256" key="7">
    <source>
        <dbReference type="ARBA" id="ARBA00037968"/>
    </source>
</evidence>
<dbReference type="InterPro" id="IPR020846">
    <property type="entry name" value="MFS_dom"/>
</dbReference>
<feature type="transmembrane region" description="Helical" evidence="8">
    <location>
        <begin position="504"/>
        <end position="521"/>
    </location>
</feature>
<feature type="transmembrane region" description="Helical" evidence="8">
    <location>
        <begin position="310"/>
        <end position="332"/>
    </location>
</feature>
<proteinExistence type="inferred from homology"/>
<feature type="transmembrane region" description="Helical" evidence="8">
    <location>
        <begin position="277"/>
        <end position="298"/>
    </location>
</feature>
<feature type="transmembrane region" description="Helical" evidence="8">
    <location>
        <begin position="243"/>
        <end position="265"/>
    </location>
</feature>
<dbReference type="InterPro" id="IPR036259">
    <property type="entry name" value="MFS_trans_sf"/>
</dbReference>
<feature type="domain" description="Major facilitator superfamily (MFS) profile" evidence="9">
    <location>
        <begin position="151"/>
        <end position="565"/>
    </location>
</feature>
<evidence type="ECO:0000256" key="3">
    <source>
        <dbReference type="ARBA" id="ARBA00022692"/>
    </source>
</evidence>
<comment type="subcellular location">
    <subcellularLocation>
        <location evidence="1">Membrane</location>
        <topology evidence="1">Multi-pass membrane protein</topology>
    </subcellularLocation>
</comment>
<dbReference type="Gene3D" id="1.20.1250.20">
    <property type="entry name" value="MFS general substrate transporter like domains"/>
    <property type="match status" value="2"/>
</dbReference>
<dbReference type="Proteomes" id="UP000717696">
    <property type="component" value="Unassembled WGS sequence"/>
</dbReference>
<dbReference type="FunFam" id="1.20.1250.20:FF:000064">
    <property type="entry name" value="MFS allantoate transporter"/>
    <property type="match status" value="1"/>
</dbReference>
<evidence type="ECO:0000256" key="6">
    <source>
        <dbReference type="ARBA" id="ARBA00023180"/>
    </source>
</evidence>
<reference evidence="10" key="1">
    <citation type="journal article" date="2021" name="Nat. Commun.">
        <title>Genetic determinants of endophytism in the Arabidopsis root mycobiome.</title>
        <authorList>
            <person name="Mesny F."/>
            <person name="Miyauchi S."/>
            <person name="Thiergart T."/>
            <person name="Pickel B."/>
            <person name="Atanasova L."/>
            <person name="Karlsson M."/>
            <person name="Huettel B."/>
            <person name="Barry K.W."/>
            <person name="Haridas S."/>
            <person name="Chen C."/>
            <person name="Bauer D."/>
            <person name="Andreopoulos W."/>
            <person name="Pangilinan J."/>
            <person name="LaButti K."/>
            <person name="Riley R."/>
            <person name="Lipzen A."/>
            <person name="Clum A."/>
            <person name="Drula E."/>
            <person name="Henrissat B."/>
            <person name="Kohler A."/>
            <person name="Grigoriev I.V."/>
            <person name="Martin F.M."/>
            <person name="Hacquard S."/>
        </authorList>
    </citation>
    <scope>NUCLEOTIDE SEQUENCE</scope>
    <source>
        <strain evidence="10">MPI-CAGE-AT-0021</strain>
    </source>
</reference>
<evidence type="ECO:0000259" key="9">
    <source>
        <dbReference type="PROSITE" id="PS50850"/>
    </source>
</evidence>